<dbReference type="Proteomes" id="UP001610063">
    <property type="component" value="Unassembled WGS sequence"/>
</dbReference>
<keyword evidence="2" id="KW-1185">Reference proteome</keyword>
<proteinExistence type="predicted"/>
<evidence type="ECO:0000313" key="2">
    <source>
        <dbReference type="Proteomes" id="UP001610063"/>
    </source>
</evidence>
<keyword evidence="1" id="KW-0808">Transferase</keyword>
<sequence length="348" mass="37772">MTEYYAIGVMSGSSLDGLDVCLCRFLSEQGWSFEIIKSETIGISPEITTQLKQADQLTGRDLALLDIQYGRWIGNVINDFLKGLSLPISVIGVHGHTVFHLPGQQLSMQIGNAEAICVITQAPTAGGFRGMDVLMGGQGAPLVPFGENQLLPDYQAFVNLGGIANVSVHTHQIRAWDVAPCNQILNHFAKQLGHVFDNGGHLASSGQMDMPYLAYLRSLEYFHLPPPKSLSNQWSAQVLSNAPENPADGLYTYSHFLAEQLANDLSQVQGKVMLTGGGAYNDFLIQLLKEKVSPDLEILLPAPQLIDFKEALIFAFLGLMRTLRLPNVLSSVTGAQKDTVSGTLHLPG</sequence>
<dbReference type="RefSeq" id="WP_395417438.1">
    <property type="nucleotide sequence ID" value="NZ_JBIPKE010000016.1"/>
</dbReference>
<dbReference type="PANTHER" id="PTHR30605">
    <property type="entry name" value="ANHYDRO-N-ACETYLMURAMIC ACID KINASE"/>
    <property type="match status" value="1"/>
</dbReference>
<comment type="caution">
    <text evidence="1">The sequence shown here is derived from an EMBL/GenBank/DDBJ whole genome shotgun (WGS) entry which is preliminary data.</text>
</comment>
<dbReference type="Pfam" id="PF03702">
    <property type="entry name" value="AnmK"/>
    <property type="match status" value="1"/>
</dbReference>
<dbReference type="GO" id="GO:0016301">
    <property type="term" value="F:kinase activity"/>
    <property type="evidence" value="ECO:0007669"/>
    <property type="project" value="UniProtKB-KW"/>
</dbReference>
<keyword evidence="1" id="KW-0418">Kinase</keyword>
<evidence type="ECO:0000313" key="1">
    <source>
        <dbReference type="EMBL" id="MFH6983931.1"/>
    </source>
</evidence>
<dbReference type="SUPFAM" id="SSF53067">
    <property type="entry name" value="Actin-like ATPase domain"/>
    <property type="match status" value="1"/>
</dbReference>
<dbReference type="Gene3D" id="3.30.420.40">
    <property type="match status" value="2"/>
</dbReference>
<organism evidence="1 2">
    <name type="scientific">Marinoscillum luteum</name>
    <dbReference type="NCBI Taxonomy" id="861051"/>
    <lineage>
        <taxon>Bacteria</taxon>
        <taxon>Pseudomonadati</taxon>
        <taxon>Bacteroidota</taxon>
        <taxon>Cytophagia</taxon>
        <taxon>Cytophagales</taxon>
        <taxon>Reichenbachiellaceae</taxon>
        <taxon>Marinoscillum</taxon>
    </lineage>
</organism>
<name>A0ABW7N9B3_9BACT</name>
<reference evidence="1 2" key="1">
    <citation type="journal article" date="2013" name="Int. J. Syst. Evol. Microbiol.">
        <title>Marinoscillum luteum sp. nov., isolated from marine sediment.</title>
        <authorList>
            <person name="Cha I.T."/>
            <person name="Park S.J."/>
            <person name="Kim S.J."/>
            <person name="Kim J.G."/>
            <person name="Jung M.Y."/>
            <person name="Shin K.S."/>
            <person name="Kwon K.K."/>
            <person name="Yang S.H."/>
            <person name="Seo Y.S."/>
            <person name="Rhee S.K."/>
        </authorList>
    </citation>
    <scope>NUCLEOTIDE SEQUENCE [LARGE SCALE GENOMIC DNA]</scope>
    <source>
        <strain evidence="1 2">KCTC 23939</strain>
    </source>
</reference>
<dbReference type="PANTHER" id="PTHR30605:SF0">
    <property type="entry name" value="ANHYDRO-N-ACETYLMURAMIC ACID KINASE"/>
    <property type="match status" value="1"/>
</dbReference>
<gene>
    <name evidence="1" type="ORF">ACHKAR_10785</name>
</gene>
<dbReference type="InterPro" id="IPR043129">
    <property type="entry name" value="ATPase_NBD"/>
</dbReference>
<protein>
    <submittedName>
        <fullName evidence="1">Anhydro-N-acetylmuramic acid kinase</fullName>
    </submittedName>
</protein>
<accession>A0ABW7N9B3</accession>
<dbReference type="EMBL" id="JBIPKE010000016">
    <property type="protein sequence ID" value="MFH6983931.1"/>
    <property type="molecule type" value="Genomic_DNA"/>
</dbReference>
<dbReference type="InterPro" id="IPR005338">
    <property type="entry name" value="Anhydro_N_Ac-Mur_kinase"/>
</dbReference>